<dbReference type="Pfam" id="PF14307">
    <property type="entry name" value="Glyco_tran_WbsX"/>
    <property type="match status" value="1"/>
</dbReference>
<feature type="chain" id="PRO_5039068527" description="Glycosyl hydrolase" evidence="1">
    <location>
        <begin position="23"/>
        <end position="412"/>
    </location>
</feature>
<dbReference type="Gene3D" id="3.20.20.80">
    <property type="entry name" value="Glycosidases"/>
    <property type="match status" value="1"/>
</dbReference>
<sequence length="412" mass="46860">MSTPISRKNFLRLAGASVGALAVDGVVGSPAAAQTPTERAPEPGVEFVAYYFPQWHADPRNEQWFGPGWSEWEVLKSARPRFDGHDQPKRPLWGYTDESDPEQMARRIDAASSHGLNAFIFDWYWYDGPFLNGALDRGFLKADNADDLKFALMWANHDWWDLYPAKRRTLYDTLMPGATDRAAFERATDHVIANYMRHPRYWRVGGKAYFSIYDIGTLQNGLGGRPATRAALDDLRARAARAGVGELHLNVVVNQWLPDINAMVAELGFDSVTHYTWIHHEYDLLTQIATPYDTVRESAARSWERFDGDFEAPYFPVVSMGWDPSPRTAQSDVYEHIGYPFTPVFTKNTPNEFREALRAGREFVSKPEHELKIVAINAWNEWTEGSYLEPDVEHGMAYLDALRAVARAPRAR</sequence>
<dbReference type="InterPro" id="IPR032719">
    <property type="entry name" value="WbsX"/>
</dbReference>
<feature type="signal peptide" evidence="1">
    <location>
        <begin position="1"/>
        <end position="22"/>
    </location>
</feature>
<name>A0A317DIR3_9ACTN</name>
<organism evidence="2 3">
    <name type="scientific">Micromonospora sicca</name>
    <dbReference type="NCBI Taxonomy" id="2202420"/>
    <lineage>
        <taxon>Bacteria</taxon>
        <taxon>Bacillati</taxon>
        <taxon>Actinomycetota</taxon>
        <taxon>Actinomycetes</taxon>
        <taxon>Micromonosporales</taxon>
        <taxon>Micromonosporaceae</taxon>
        <taxon>Micromonospora</taxon>
    </lineage>
</organism>
<dbReference type="EMBL" id="QGKS01000223">
    <property type="protein sequence ID" value="PWR14629.1"/>
    <property type="molecule type" value="Genomic_DNA"/>
</dbReference>
<evidence type="ECO:0000313" key="3">
    <source>
        <dbReference type="Proteomes" id="UP000246050"/>
    </source>
</evidence>
<protein>
    <recommendedName>
        <fullName evidence="4">Glycosyl hydrolase</fullName>
    </recommendedName>
</protein>
<dbReference type="PANTHER" id="PTHR41244">
    <property type="entry name" value="RHAMNAN SYNTHESIS F"/>
    <property type="match status" value="1"/>
</dbReference>
<accession>A0A317DIR3</accession>
<dbReference type="PROSITE" id="PS51318">
    <property type="entry name" value="TAT"/>
    <property type="match status" value="1"/>
</dbReference>
<keyword evidence="1" id="KW-0732">Signal</keyword>
<dbReference type="OrthoDB" id="9815339at2"/>
<dbReference type="RefSeq" id="WP_109802228.1">
    <property type="nucleotide sequence ID" value="NZ_QGKS01000223.1"/>
</dbReference>
<evidence type="ECO:0000256" key="1">
    <source>
        <dbReference type="SAM" id="SignalP"/>
    </source>
</evidence>
<proteinExistence type="predicted"/>
<evidence type="ECO:0008006" key="4">
    <source>
        <dbReference type="Google" id="ProtNLM"/>
    </source>
</evidence>
<dbReference type="AlphaFoldDB" id="A0A317DIR3"/>
<evidence type="ECO:0000313" key="2">
    <source>
        <dbReference type="EMBL" id="PWR14629.1"/>
    </source>
</evidence>
<dbReference type="Proteomes" id="UP000246050">
    <property type="component" value="Unassembled WGS sequence"/>
</dbReference>
<dbReference type="InterPro" id="IPR006311">
    <property type="entry name" value="TAT_signal"/>
</dbReference>
<gene>
    <name evidence="2" type="ORF">DKT69_15305</name>
</gene>
<dbReference type="CDD" id="cd11579">
    <property type="entry name" value="Glyco_tran_WbsX"/>
    <property type="match status" value="1"/>
</dbReference>
<comment type="caution">
    <text evidence="2">The sequence shown here is derived from an EMBL/GenBank/DDBJ whole genome shotgun (WGS) entry which is preliminary data.</text>
</comment>
<dbReference type="PANTHER" id="PTHR41244:SF1">
    <property type="entry name" value="GLYCOSYLTRANSFERASE"/>
    <property type="match status" value="1"/>
</dbReference>
<reference evidence="2 3" key="1">
    <citation type="submission" date="2018-05" db="EMBL/GenBank/DDBJ databases">
        <title>Micromonosporas from Atacama Desert.</title>
        <authorList>
            <person name="Carro L."/>
            <person name="Golinska P."/>
            <person name="Klenk H.-P."/>
            <person name="Goodfellow M."/>
        </authorList>
    </citation>
    <scope>NUCLEOTIDE SEQUENCE [LARGE SCALE GENOMIC DNA]</scope>
    <source>
        <strain evidence="2 3">4G51</strain>
    </source>
</reference>